<proteinExistence type="predicted"/>
<keyword evidence="3" id="KW-1185">Reference proteome</keyword>
<dbReference type="HOGENOM" id="CLU_859148_0_0_1"/>
<organism evidence="2 3">
    <name type="scientific">Globisporangium ultimum (strain ATCC 200006 / CBS 805.95 / DAOM BR144)</name>
    <name type="common">Pythium ultimum</name>
    <dbReference type="NCBI Taxonomy" id="431595"/>
    <lineage>
        <taxon>Eukaryota</taxon>
        <taxon>Sar</taxon>
        <taxon>Stramenopiles</taxon>
        <taxon>Oomycota</taxon>
        <taxon>Peronosporomycetes</taxon>
        <taxon>Pythiales</taxon>
        <taxon>Pythiaceae</taxon>
        <taxon>Globisporangium</taxon>
    </lineage>
</organism>
<reference evidence="2" key="3">
    <citation type="submission" date="2015-02" db="UniProtKB">
        <authorList>
            <consortium name="EnsemblProtists"/>
        </authorList>
    </citation>
    <scope>IDENTIFICATION</scope>
    <source>
        <strain evidence="2">DAOM BR144</strain>
    </source>
</reference>
<evidence type="ECO:0000256" key="1">
    <source>
        <dbReference type="SAM" id="MobiDB-lite"/>
    </source>
</evidence>
<accession>K3W7I4</accession>
<evidence type="ECO:0000313" key="3">
    <source>
        <dbReference type="Proteomes" id="UP000019132"/>
    </source>
</evidence>
<feature type="compositionally biased region" description="Polar residues" evidence="1">
    <location>
        <begin position="240"/>
        <end position="249"/>
    </location>
</feature>
<reference evidence="3" key="2">
    <citation type="submission" date="2010-04" db="EMBL/GenBank/DDBJ databases">
        <authorList>
            <person name="Buell R."/>
            <person name="Hamilton J."/>
            <person name="Hostetler J."/>
        </authorList>
    </citation>
    <scope>NUCLEOTIDE SEQUENCE [LARGE SCALE GENOMIC DNA]</scope>
    <source>
        <strain evidence="3">DAOM:BR144</strain>
    </source>
</reference>
<name>K3W7I4_GLOUD</name>
<dbReference type="OMA" id="LICIHAK"/>
<evidence type="ECO:0008006" key="4">
    <source>
        <dbReference type="Google" id="ProtNLM"/>
    </source>
</evidence>
<protein>
    <recommendedName>
        <fullName evidence="4">HTH CENPB-type domain-containing protein</fullName>
    </recommendedName>
</protein>
<sequence length="324" mass="35701">MQPPPAAAKPRLRSSNLTHEQKRLICIHAKQNPAITQTQLGQWAKARFALATTPSQSSISHTLKRKHNFEHMKSEELASKRMRSVKFPDLDIALANWFLYCQARQIKVQGDEIKAKAHLEFVNPAAERVDDDVELTDQDFVDTAVNAMLLGNVAGGGVTGDISRRAARARAAKKIETSGSPYSSSIAQNGAEVPSNDRPQVMVSLRATKSPLDRSLSQQPREDEPQSATATAATSDEEWQTWTASQSRSKTSDDAQALQRVIHLATEMSAEPSTVLDLNRMLFEVTQMQSLSGALRQKLSKDETALQPTGVCRFTFVTPTKHVV</sequence>
<dbReference type="EMBL" id="GL376620">
    <property type="status" value="NOT_ANNOTATED_CDS"/>
    <property type="molecule type" value="Genomic_DNA"/>
</dbReference>
<reference evidence="3" key="1">
    <citation type="journal article" date="2010" name="Genome Biol.">
        <title>Genome sequence of the necrotrophic plant pathogen Pythium ultimum reveals original pathogenicity mechanisms and effector repertoire.</title>
        <authorList>
            <person name="Levesque C.A."/>
            <person name="Brouwer H."/>
            <person name="Cano L."/>
            <person name="Hamilton J.P."/>
            <person name="Holt C."/>
            <person name="Huitema E."/>
            <person name="Raffaele S."/>
            <person name="Robideau G.P."/>
            <person name="Thines M."/>
            <person name="Win J."/>
            <person name="Zerillo M.M."/>
            <person name="Beakes G.W."/>
            <person name="Boore J.L."/>
            <person name="Busam D."/>
            <person name="Dumas B."/>
            <person name="Ferriera S."/>
            <person name="Fuerstenberg S.I."/>
            <person name="Gachon C.M."/>
            <person name="Gaulin E."/>
            <person name="Govers F."/>
            <person name="Grenville-Briggs L."/>
            <person name="Horner N."/>
            <person name="Hostetler J."/>
            <person name="Jiang R.H."/>
            <person name="Johnson J."/>
            <person name="Krajaejun T."/>
            <person name="Lin H."/>
            <person name="Meijer H.J."/>
            <person name="Moore B."/>
            <person name="Morris P."/>
            <person name="Phuntmart V."/>
            <person name="Puiu D."/>
            <person name="Shetty J."/>
            <person name="Stajich J.E."/>
            <person name="Tripathy S."/>
            <person name="Wawra S."/>
            <person name="van West P."/>
            <person name="Whitty B.R."/>
            <person name="Coutinho P.M."/>
            <person name="Henrissat B."/>
            <person name="Martin F."/>
            <person name="Thomas P.D."/>
            <person name="Tyler B.M."/>
            <person name="De Vries R.P."/>
            <person name="Kamoun S."/>
            <person name="Yandell M."/>
            <person name="Tisserat N."/>
            <person name="Buell C.R."/>
        </authorList>
    </citation>
    <scope>NUCLEOTIDE SEQUENCE</scope>
    <source>
        <strain evidence="3">DAOM:BR144</strain>
    </source>
</reference>
<feature type="compositionally biased region" description="Polar residues" evidence="1">
    <location>
        <begin position="177"/>
        <end position="188"/>
    </location>
</feature>
<feature type="region of interest" description="Disordered" evidence="1">
    <location>
        <begin position="174"/>
        <end position="253"/>
    </location>
</feature>
<dbReference type="STRING" id="431595.K3W7I4"/>
<dbReference type="VEuPathDB" id="FungiDB:PYU1_G000925"/>
<evidence type="ECO:0000313" key="2">
    <source>
        <dbReference type="EnsemblProtists" id="PYU1_T000925"/>
    </source>
</evidence>
<dbReference type="InParanoid" id="K3W7I4"/>
<dbReference type="Gene3D" id="1.10.10.60">
    <property type="entry name" value="Homeodomain-like"/>
    <property type="match status" value="1"/>
</dbReference>
<dbReference type="eggNOG" id="ENOG502T1RC">
    <property type="taxonomic scope" value="Eukaryota"/>
</dbReference>
<dbReference type="EnsemblProtists" id="PYU1_T000925">
    <property type="protein sequence ID" value="PYU1_T000925"/>
    <property type="gene ID" value="PYU1_G000925"/>
</dbReference>
<dbReference type="Proteomes" id="UP000019132">
    <property type="component" value="Unassembled WGS sequence"/>
</dbReference>
<dbReference type="AlphaFoldDB" id="K3W7I4"/>